<evidence type="ECO:0000256" key="1">
    <source>
        <dbReference type="SAM" id="SignalP"/>
    </source>
</evidence>
<proteinExistence type="predicted"/>
<dbReference type="RefSeq" id="WP_323574586.1">
    <property type="nucleotide sequence ID" value="NZ_JAYGJQ010000001.1"/>
</dbReference>
<evidence type="ECO:0000313" key="3">
    <source>
        <dbReference type="Proteomes" id="UP001302274"/>
    </source>
</evidence>
<dbReference type="Proteomes" id="UP001302274">
    <property type="component" value="Unassembled WGS sequence"/>
</dbReference>
<feature type="signal peptide" evidence="1">
    <location>
        <begin position="1"/>
        <end position="19"/>
    </location>
</feature>
<gene>
    <name evidence="2" type="ORF">SHI21_02740</name>
</gene>
<protein>
    <submittedName>
        <fullName evidence="2">Uncharacterized protein</fullName>
    </submittedName>
</protein>
<comment type="caution">
    <text evidence="2">The sequence shown here is derived from an EMBL/GenBank/DDBJ whole genome shotgun (WGS) entry which is preliminary data.</text>
</comment>
<organism evidence="2 3">
    <name type="scientific">Bacteriovorax antarcticus</name>
    <dbReference type="NCBI Taxonomy" id="3088717"/>
    <lineage>
        <taxon>Bacteria</taxon>
        <taxon>Pseudomonadati</taxon>
        <taxon>Bdellovibrionota</taxon>
        <taxon>Bacteriovoracia</taxon>
        <taxon>Bacteriovoracales</taxon>
        <taxon>Bacteriovoracaceae</taxon>
        <taxon>Bacteriovorax</taxon>
    </lineage>
</organism>
<accession>A0ABU5VR47</accession>
<sequence>MKRLLLFLLVSLYSQLSLAELQMERDANNRLLLSHESCDELIKNTKVLDQWTKNSHEKKSCPVNFQSPVQKNNRCSYDVTDCLPDHVIKYGGVSPKYNGPNCWNLALVMKNILPALRHTTNEEMAFYMSSPLCRQIKNGEPKIPGDVGAIRKTSGVDQGEYHGFIYISDNLVYSKNGLAKENPYMILSTNIMMDVYTVPKDPKCRKNEMDPSANCDFSTSYFRCMSMEEYLAKQNTPKEIMTAIRDVDNFDKCLESTTLSDQPLSKRAEKNLFDSLNVISNYLYDETEKAKGSDLEDPKQIFMLASLNLKLNAIAMQLGGDNKVGYGTAVQGFSEHIKALTEELKGKK</sequence>
<dbReference type="EMBL" id="JAYGJQ010000001">
    <property type="protein sequence ID" value="MEA9355097.1"/>
    <property type="molecule type" value="Genomic_DNA"/>
</dbReference>
<feature type="chain" id="PRO_5045057645" evidence="1">
    <location>
        <begin position="20"/>
        <end position="348"/>
    </location>
</feature>
<reference evidence="2 3" key="1">
    <citation type="submission" date="2023-11" db="EMBL/GenBank/DDBJ databases">
        <title>A Novel Polar Bacteriovorax (B. antarcticus) Isolated from the Biocrust in Antarctica.</title>
        <authorList>
            <person name="Mun W."/>
            <person name="Choi S.Y."/>
            <person name="Mitchell R.J."/>
        </authorList>
    </citation>
    <scope>NUCLEOTIDE SEQUENCE [LARGE SCALE GENOMIC DNA]</scope>
    <source>
        <strain evidence="2 3">PP10</strain>
    </source>
</reference>
<keyword evidence="1" id="KW-0732">Signal</keyword>
<name>A0ABU5VR47_9BACT</name>
<keyword evidence="3" id="KW-1185">Reference proteome</keyword>
<evidence type="ECO:0000313" key="2">
    <source>
        <dbReference type="EMBL" id="MEA9355097.1"/>
    </source>
</evidence>